<dbReference type="AlphaFoldDB" id="A0A2C9EKA1"/>
<dbReference type="HOGENOM" id="CLU_1325413_0_0_6"/>
<name>A0A2C9EKA1_PSEPH</name>
<dbReference type="EMBL" id="CP003190">
    <property type="protein sequence ID" value="AGL84019.1"/>
    <property type="molecule type" value="Genomic_DNA"/>
</dbReference>
<reference evidence="2" key="1">
    <citation type="journal article" date="2014" name="Genome Announc.">
        <title>Full-genome sequence of the plant growth-promoting bacterium Pseudomonas protegens CHA0.</title>
        <authorList>
            <person name="Jousset A."/>
            <person name="Schuldes J."/>
            <person name="Keel C."/>
            <person name="Maurhofer M."/>
            <person name="Daniel R."/>
            <person name="Scheu S."/>
            <person name="Thuermer A."/>
        </authorList>
    </citation>
    <scope>NUCLEOTIDE SEQUENCE [LARGE SCALE GENOMIC DNA]</scope>
    <source>
        <strain evidence="2">DSM 19095 / LMG 27888 / CFBP 6595 / CHA0</strain>
    </source>
</reference>
<accession>A0A2C9EKA1</accession>
<dbReference type="Gene3D" id="2.60.120.200">
    <property type="match status" value="1"/>
</dbReference>
<dbReference type="Proteomes" id="UP000013940">
    <property type="component" value="Chromosome"/>
</dbReference>
<dbReference type="KEGG" id="pprc:PFLCHA0_c22480"/>
<dbReference type="InterPro" id="IPR009784">
    <property type="entry name" value="DUF1349"/>
</dbReference>
<gene>
    <name evidence="1" type="ORF">PFLCHA0_c22480</name>
</gene>
<dbReference type="Pfam" id="PF07081">
    <property type="entry name" value="DUF1349"/>
    <property type="match status" value="1"/>
</dbReference>
<protein>
    <recommendedName>
        <fullName evidence="3">DUF1349 domain-containing protein</fullName>
    </recommendedName>
</protein>
<evidence type="ECO:0000313" key="2">
    <source>
        <dbReference type="Proteomes" id="UP000013940"/>
    </source>
</evidence>
<dbReference type="eggNOG" id="ENOG5033WBS">
    <property type="taxonomic scope" value="Bacteria"/>
</dbReference>
<organism evidence="1 2">
    <name type="scientific">Pseudomonas protegens (strain DSM 19095 / LMG 27888 / CFBP 6595 / CHA0)</name>
    <dbReference type="NCBI Taxonomy" id="1124983"/>
    <lineage>
        <taxon>Bacteria</taxon>
        <taxon>Pseudomonadati</taxon>
        <taxon>Pseudomonadota</taxon>
        <taxon>Gammaproteobacteria</taxon>
        <taxon>Pseudomonadales</taxon>
        <taxon>Pseudomonadaceae</taxon>
        <taxon>Pseudomonas</taxon>
    </lineage>
</organism>
<evidence type="ECO:0000313" key="1">
    <source>
        <dbReference type="EMBL" id="AGL84019.1"/>
    </source>
</evidence>
<dbReference type="RefSeq" id="WP_015634987.1">
    <property type="nucleotide sequence ID" value="NC_021237.1"/>
</dbReference>
<proteinExistence type="predicted"/>
<dbReference type="GeneID" id="57475241"/>
<sequence>MDDTVGTTPLLREDPNTVLRISDRVFAAEHCAQLRYVAPVLKMRSEPGSDSFNIPGLHTVDSLGTLLTSVTGEFALGADIKLFSLAKFDAAGLFLEVGLHKLKFGVEEYGSNKKIVSVHSSPYSDEVNGIEVNDKPVRLFISRSGDVFSCYLSGSEGAVVFHRAFYVSNCPDEVRVGFSVQSPFSEGAVGEFSRIEISSQSMGLIRE</sequence>
<evidence type="ECO:0008006" key="3">
    <source>
        <dbReference type="Google" id="ProtNLM"/>
    </source>
</evidence>